<dbReference type="Pfam" id="PF00929">
    <property type="entry name" value="RNase_T"/>
    <property type="match status" value="1"/>
</dbReference>
<evidence type="ECO:0000256" key="4">
    <source>
        <dbReference type="ARBA" id="ARBA00022801"/>
    </source>
</evidence>
<dbReference type="InterPro" id="IPR012337">
    <property type="entry name" value="RNaseH-like_sf"/>
</dbReference>
<dbReference type="GeneID" id="6755436"/>
<evidence type="ECO:0000256" key="5">
    <source>
        <dbReference type="ARBA" id="ARBA00022839"/>
    </source>
</evidence>
<dbReference type="AlphaFoldDB" id="B3S1E2"/>
<dbReference type="InParanoid" id="B3S1E2"/>
<evidence type="ECO:0000256" key="6">
    <source>
        <dbReference type="ARBA" id="ARBA00023242"/>
    </source>
</evidence>
<dbReference type="GO" id="GO:0003676">
    <property type="term" value="F:nucleic acid binding"/>
    <property type="evidence" value="ECO:0007669"/>
    <property type="project" value="InterPro"/>
</dbReference>
<evidence type="ECO:0000313" key="8">
    <source>
        <dbReference type="EMBL" id="EDV23313.1"/>
    </source>
</evidence>
<dbReference type="InterPro" id="IPR034922">
    <property type="entry name" value="REX1-like_exo"/>
</dbReference>
<dbReference type="GO" id="GO:0004527">
    <property type="term" value="F:exonuclease activity"/>
    <property type="evidence" value="ECO:0000318"/>
    <property type="project" value="GO_Central"/>
</dbReference>
<dbReference type="InterPro" id="IPR047021">
    <property type="entry name" value="REXO1/3/4-like"/>
</dbReference>
<proteinExistence type="inferred from homology"/>
<dbReference type="Gene3D" id="3.30.420.10">
    <property type="entry name" value="Ribonuclease H-like superfamily/Ribonuclease H"/>
    <property type="match status" value="1"/>
</dbReference>
<dbReference type="HOGENOM" id="CLU_022453_5_0_1"/>
<feature type="domain" description="Exonuclease" evidence="7">
    <location>
        <begin position="135"/>
        <end position="295"/>
    </location>
</feature>
<evidence type="ECO:0000259" key="7">
    <source>
        <dbReference type="SMART" id="SM00479"/>
    </source>
</evidence>
<gene>
    <name evidence="8" type="ORF">TRIADDRAFT_28004</name>
</gene>
<dbReference type="OMA" id="ACIRICA"/>
<dbReference type="FunCoup" id="B3S1E2">
    <property type="interactions" value="1"/>
</dbReference>
<dbReference type="OrthoDB" id="206335at2759"/>
<dbReference type="GO" id="GO:0005634">
    <property type="term" value="C:nucleus"/>
    <property type="evidence" value="ECO:0000318"/>
    <property type="project" value="GO_Central"/>
</dbReference>
<keyword evidence="3" id="KW-0540">Nuclease</keyword>
<dbReference type="GO" id="GO:0031125">
    <property type="term" value="P:rRNA 3'-end processing"/>
    <property type="evidence" value="ECO:0000318"/>
    <property type="project" value="GO_Central"/>
</dbReference>
<accession>B3S1E2</accession>
<name>B3S1E2_TRIAD</name>
<dbReference type="Proteomes" id="UP000009022">
    <property type="component" value="Unassembled WGS sequence"/>
</dbReference>
<evidence type="ECO:0000256" key="3">
    <source>
        <dbReference type="ARBA" id="ARBA00022722"/>
    </source>
</evidence>
<dbReference type="InterPro" id="IPR013520">
    <property type="entry name" value="Ribonucl_H"/>
</dbReference>
<dbReference type="RefSeq" id="XP_002114223.1">
    <property type="nucleotide sequence ID" value="XM_002114187.1"/>
</dbReference>
<dbReference type="CTD" id="6755436"/>
<comment type="similarity">
    <text evidence="2">Belongs to the REXO1/REXO3 family.</text>
</comment>
<dbReference type="SUPFAM" id="SSF53098">
    <property type="entry name" value="Ribonuclease H-like"/>
    <property type="match status" value="1"/>
</dbReference>
<dbReference type="STRING" id="10228.B3S1E2"/>
<keyword evidence="5" id="KW-0269">Exonuclease</keyword>
<reference evidence="8 9" key="1">
    <citation type="journal article" date="2008" name="Nature">
        <title>The Trichoplax genome and the nature of placozoans.</title>
        <authorList>
            <person name="Srivastava M."/>
            <person name="Begovic E."/>
            <person name="Chapman J."/>
            <person name="Putnam N.H."/>
            <person name="Hellsten U."/>
            <person name="Kawashima T."/>
            <person name="Kuo A."/>
            <person name="Mitros T."/>
            <person name="Salamov A."/>
            <person name="Carpenter M.L."/>
            <person name="Signorovitch A.Y."/>
            <person name="Moreno M.A."/>
            <person name="Kamm K."/>
            <person name="Grimwood J."/>
            <person name="Schmutz J."/>
            <person name="Shapiro H."/>
            <person name="Grigoriev I.V."/>
            <person name="Buss L.W."/>
            <person name="Schierwater B."/>
            <person name="Dellaporta S.L."/>
            <person name="Rokhsar D.S."/>
        </authorList>
    </citation>
    <scope>NUCLEOTIDE SEQUENCE [LARGE SCALE GENOMIC DNA]</scope>
    <source>
        <strain evidence="8 9">Grell-BS-1999</strain>
    </source>
</reference>
<evidence type="ECO:0000313" key="9">
    <source>
        <dbReference type="Proteomes" id="UP000009022"/>
    </source>
</evidence>
<sequence>YESLKDYIASIDSLRDNSYPLPVPDKPGAAAIHNVTQKYPSPVIQKNDRLCTCCRCGKAFCITKDGTQVDDECVYHFGRIISKKVSGEIVNIYSCCDGAVGGAGCSISKSHVHRYNGDMSSGYVATISSATAENNVYALDCEMCYTANGIELCRVTMVDHNAEVVYDSLVRPSSRIIDYNTRFSGITESDMNGINVTLRDAQAIILSYVYENTIIVGHGLENDLISLKLIHKMIVDTALVFPHRRGLPYKRSLKNLARDFLKRIIQNSGDDGHDSKEDAVTCIDLMKWKLKNGKRSRSSSIKHVCLQKPRC</sequence>
<dbReference type="CDD" id="cd06145">
    <property type="entry name" value="REX1_like"/>
    <property type="match status" value="1"/>
</dbReference>
<dbReference type="InterPro" id="IPR036397">
    <property type="entry name" value="RNaseH_sf"/>
</dbReference>
<keyword evidence="4" id="KW-0378">Hydrolase</keyword>
<protein>
    <recommendedName>
        <fullName evidence="7">Exonuclease domain-containing protein</fullName>
    </recommendedName>
</protein>
<evidence type="ECO:0000256" key="2">
    <source>
        <dbReference type="ARBA" id="ARBA00006357"/>
    </source>
</evidence>
<dbReference type="PANTHER" id="PTHR12801">
    <property type="entry name" value="RNA EXONUCLEASE REXO1 / RECO3 FAMILY MEMBER-RELATED"/>
    <property type="match status" value="1"/>
</dbReference>
<comment type="subcellular location">
    <subcellularLocation>
        <location evidence="1">Nucleus</location>
    </subcellularLocation>
</comment>
<dbReference type="KEGG" id="tad:TRIADDRAFT_28004"/>
<dbReference type="FunFam" id="3.30.420.10:FF:000019">
    <property type="entry name" value="RNA exonuclease NEF-sp"/>
    <property type="match status" value="1"/>
</dbReference>
<dbReference type="SMART" id="SM00479">
    <property type="entry name" value="EXOIII"/>
    <property type="match status" value="1"/>
</dbReference>
<organism evidence="8 9">
    <name type="scientific">Trichoplax adhaerens</name>
    <name type="common">Trichoplax reptans</name>
    <dbReference type="NCBI Taxonomy" id="10228"/>
    <lineage>
        <taxon>Eukaryota</taxon>
        <taxon>Metazoa</taxon>
        <taxon>Placozoa</taxon>
        <taxon>Uniplacotomia</taxon>
        <taxon>Trichoplacea</taxon>
        <taxon>Trichoplacidae</taxon>
        <taxon>Trichoplax</taxon>
    </lineage>
</organism>
<dbReference type="PhylomeDB" id="B3S1E2"/>
<dbReference type="PANTHER" id="PTHR12801:SF115">
    <property type="entry name" value="FI18136P1-RELATED"/>
    <property type="match status" value="1"/>
</dbReference>
<evidence type="ECO:0000256" key="1">
    <source>
        <dbReference type="ARBA" id="ARBA00004123"/>
    </source>
</evidence>
<feature type="non-terminal residue" evidence="8">
    <location>
        <position position="1"/>
    </location>
</feature>
<dbReference type="eggNOG" id="KOG2248">
    <property type="taxonomic scope" value="Eukaryota"/>
</dbReference>
<keyword evidence="9" id="KW-1185">Reference proteome</keyword>
<keyword evidence="6" id="KW-0539">Nucleus</keyword>
<dbReference type="EMBL" id="DS985247">
    <property type="protein sequence ID" value="EDV23313.1"/>
    <property type="molecule type" value="Genomic_DNA"/>
</dbReference>